<dbReference type="Gene3D" id="2.10.70.40">
    <property type="entry name" value="peptidoglycan hydrolase"/>
    <property type="match status" value="1"/>
</dbReference>
<feature type="domain" description="Mannosyl-glycoprotein endo-beta-N-acetylglucosamidase-like" evidence="3">
    <location>
        <begin position="127"/>
        <end position="279"/>
    </location>
</feature>
<dbReference type="InterPro" id="IPR051056">
    <property type="entry name" value="Glycosyl_Hydrolase_73"/>
</dbReference>
<evidence type="ECO:0000256" key="1">
    <source>
        <dbReference type="ARBA" id="ARBA00022801"/>
    </source>
</evidence>
<evidence type="ECO:0000259" key="3">
    <source>
        <dbReference type="SMART" id="SM00047"/>
    </source>
</evidence>
<evidence type="ECO:0000313" key="4">
    <source>
        <dbReference type="EMBL" id="CAB4166143.1"/>
    </source>
</evidence>
<dbReference type="Gene3D" id="1.10.530.10">
    <property type="match status" value="1"/>
</dbReference>
<feature type="region of interest" description="Disordered" evidence="2">
    <location>
        <begin position="106"/>
        <end position="133"/>
    </location>
</feature>
<organism evidence="4">
    <name type="scientific">uncultured Caudovirales phage</name>
    <dbReference type="NCBI Taxonomy" id="2100421"/>
    <lineage>
        <taxon>Viruses</taxon>
        <taxon>Duplodnaviria</taxon>
        <taxon>Heunggongvirae</taxon>
        <taxon>Uroviricota</taxon>
        <taxon>Caudoviricetes</taxon>
        <taxon>Peduoviridae</taxon>
        <taxon>Maltschvirus</taxon>
        <taxon>Maltschvirus maltsch</taxon>
    </lineage>
</organism>
<feature type="region of interest" description="Disordered" evidence="2">
    <location>
        <begin position="567"/>
        <end position="621"/>
    </location>
</feature>
<dbReference type="SMART" id="SM00047">
    <property type="entry name" value="LYZ2"/>
    <property type="match status" value="1"/>
</dbReference>
<keyword evidence="1" id="KW-0378">Hydrolase</keyword>
<dbReference type="PRINTS" id="PR01002">
    <property type="entry name" value="FLGFLGJ"/>
</dbReference>
<sequence length="621" mass="63615">MSGTLGDLGQLGDGTQIAGFGGGATDPYMMELMRRRAMADALAKQGMAEAQRPMTHWLQPLGAIAQQGVAAWRQGKADDELLTYAKGQAVADQEARRGIMAMLLGGGQGATPAPQPQPVAPSQGGGAAPVGGAPASAGNAGFISAMTPHAMEASRTTGIDPRLILAQSALETNWGKSAPGNNYFGIKGPGQTLATNEVVNGQNTPTQASFRAYGNPAESFADYAAFLKSNPRYGAVLKAQGLDPQIDAMGASGYATDPQYGQKLRMIARGINVPTQEANSGAVATDENVSTTTTAPPPPMGSGGPPTLDKNRMLAAALAAGLSGRPGVAPLGNMLAGVARAIPDTNLQTVNVGGNVGVFNPRTGLIERTLGPNVQAGHPLDPPDVEAQQIRLRQAGATNVALNNDKSYGGHLAEGLAKQDLAAIDTARGAADQIATARRIRTVLDENPIVGPGQPLWMAMAKGLNIAGLTDDQRISSTQALVSELARVTQEHIKSSGLGGGSGFSNADRDFLEKARAGTIDYTPPALRYLADLNEKSARLGLARGNSALARIRKNPNTAALVEGLPDFTDQLPDTSGQGASAPAAASSAPVKVATPAEAAKLPPGTRIELPDGSLGVVPGR</sequence>
<dbReference type="EMBL" id="LR796791">
    <property type="protein sequence ID" value="CAB4166143.1"/>
    <property type="molecule type" value="Genomic_DNA"/>
</dbReference>
<dbReference type="GO" id="GO:0004040">
    <property type="term" value="F:amidase activity"/>
    <property type="evidence" value="ECO:0007669"/>
    <property type="project" value="InterPro"/>
</dbReference>
<proteinExistence type="predicted"/>
<dbReference type="InterPro" id="IPR002901">
    <property type="entry name" value="MGlyc_endo_b_GlcNAc-like_dom"/>
</dbReference>
<reference evidence="4" key="1">
    <citation type="submission" date="2020-04" db="EMBL/GenBank/DDBJ databases">
        <authorList>
            <person name="Chiriac C."/>
            <person name="Salcher M."/>
            <person name="Ghai R."/>
            <person name="Kavagutti S V."/>
        </authorList>
    </citation>
    <scope>NUCLEOTIDE SEQUENCE</scope>
</reference>
<name>A0A6J5P405_9CAUD</name>
<evidence type="ECO:0000256" key="2">
    <source>
        <dbReference type="SAM" id="MobiDB-lite"/>
    </source>
</evidence>
<protein>
    <submittedName>
        <fullName evidence="4">Mannosyl-glycoprotein endo-beta-N-acetylglucosamidase-like domain containing protein</fullName>
    </submittedName>
</protein>
<feature type="compositionally biased region" description="Low complexity" evidence="2">
    <location>
        <begin position="580"/>
        <end position="597"/>
    </location>
</feature>
<feature type="region of interest" description="Disordered" evidence="2">
    <location>
        <begin position="277"/>
        <end position="308"/>
    </location>
</feature>
<gene>
    <name evidence="4" type="ORF">UFOVP853_17</name>
</gene>
<dbReference type="PANTHER" id="PTHR33308">
    <property type="entry name" value="PEPTIDOGLYCAN HYDROLASE FLGJ"/>
    <property type="match status" value="1"/>
</dbReference>
<accession>A0A6J5P405</accession>
<dbReference type="PANTHER" id="PTHR33308:SF9">
    <property type="entry name" value="PEPTIDOGLYCAN HYDROLASE FLGJ"/>
    <property type="match status" value="1"/>
</dbReference>
<dbReference type="Pfam" id="PF01832">
    <property type="entry name" value="Glucosaminidase"/>
    <property type="match status" value="1"/>
</dbReference>